<evidence type="ECO:0000313" key="1">
    <source>
        <dbReference type="EMBL" id="PQQ15072.1"/>
    </source>
</evidence>
<evidence type="ECO:0000313" key="2">
    <source>
        <dbReference type="EMBL" id="PQQ17774.1"/>
    </source>
</evidence>
<dbReference type="Proteomes" id="UP000250321">
    <property type="component" value="Unassembled WGS sequence"/>
</dbReference>
<comment type="caution">
    <text evidence="2">The sequence shown here is derived from an EMBL/GenBank/DDBJ whole genome shotgun (WGS) entry which is preliminary data.</text>
</comment>
<organism evidence="2 3">
    <name type="scientific">Prunus yedoensis var. nudiflora</name>
    <dbReference type="NCBI Taxonomy" id="2094558"/>
    <lineage>
        <taxon>Eukaryota</taxon>
        <taxon>Viridiplantae</taxon>
        <taxon>Streptophyta</taxon>
        <taxon>Embryophyta</taxon>
        <taxon>Tracheophyta</taxon>
        <taxon>Spermatophyta</taxon>
        <taxon>Magnoliopsida</taxon>
        <taxon>eudicotyledons</taxon>
        <taxon>Gunneridae</taxon>
        <taxon>Pentapetalae</taxon>
        <taxon>rosids</taxon>
        <taxon>fabids</taxon>
        <taxon>Rosales</taxon>
        <taxon>Rosaceae</taxon>
        <taxon>Amygdaloideae</taxon>
        <taxon>Amygdaleae</taxon>
        <taxon>Prunus</taxon>
    </lineage>
</organism>
<proteinExistence type="predicted"/>
<accession>A0A314ZJY6</accession>
<dbReference type="EMBL" id="PJQY01000136">
    <property type="protein sequence ID" value="PQQ17774.1"/>
    <property type="molecule type" value="Genomic_DNA"/>
</dbReference>
<dbReference type="OrthoDB" id="1706076at2759"/>
<reference evidence="2 3" key="1">
    <citation type="submission" date="2018-02" db="EMBL/GenBank/DDBJ databases">
        <title>Draft genome of wild Prunus yedoensis var. nudiflora.</title>
        <authorList>
            <person name="Baek S."/>
            <person name="Kim J.-H."/>
            <person name="Choi K."/>
            <person name="Kim G.-B."/>
            <person name="Cho A."/>
            <person name="Jang H."/>
            <person name="Shin C.-H."/>
            <person name="Yu H.-J."/>
            <person name="Mun J.-H."/>
        </authorList>
    </citation>
    <scope>NUCLEOTIDE SEQUENCE [LARGE SCALE GENOMIC DNA]</scope>
    <source>
        <strain evidence="3">cv. Jeju island</strain>
        <tissue evidence="2">Leaf</tissue>
    </source>
</reference>
<evidence type="ECO:0000313" key="3">
    <source>
        <dbReference type="Proteomes" id="UP000250321"/>
    </source>
</evidence>
<keyword evidence="3" id="KW-1185">Reference proteome</keyword>
<dbReference type="STRING" id="2094558.A0A314ZJY6"/>
<dbReference type="EMBL" id="PJQY01000239">
    <property type="protein sequence ID" value="PQQ15072.1"/>
    <property type="molecule type" value="Genomic_DNA"/>
</dbReference>
<protein>
    <submittedName>
        <fullName evidence="2">Pentatricopeptide repeat-containing protein</fullName>
    </submittedName>
</protein>
<gene>
    <name evidence="2" type="ORF">Pyn_03553</name>
    <name evidence="1" type="ORF">Pyn_29813</name>
</gene>
<dbReference type="AlphaFoldDB" id="A0A314ZJY6"/>
<sequence length="70" mass="8057">MIERGMKPPQLDFNKFAADFSRAGKPDIFEELAQKMKFAGKFEVSNVVARWAEMVKKRVQRRDPIDNGGQ</sequence>
<name>A0A314ZJY6_PRUYE</name>